<sequence length="357" mass="38066">MATSQRVFRIPPEISLDKINSYTCPPKMPAAILHDCRSAVTPSSKSERERSLSPTMRAAKAQGEPADGEDEEHPVVIEDDGSDSDSEAEGSEADREGPELGDGDDSSDNELPTLEELLRRPSPKTNTEFAAPDGMDDPAKRMSATAVLQSRQALGTCVAADQESLRVNKEESLDNSPANGESNRKANTLSPPNDIDYNSDNSAKDGTEGLRPQKQQKQPNSHNGSPIDRDTPSLHDRTGHNSGNNNGRIVSNGSSNGADTSDLSRSDLLDLQNGGDGEHLSRPRTDSVTRSGSPQTSSPRAKARDGLSANTAYQIADVTLYPVPKALSIVTAIVRCNKSKLPLDLGGLDTSILGEKD</sequence>
<evidence type="ECO:0000256" key="1">
    <source>
        <dbReference type="SAM" id="MobiDB-lite"/>
    </source>
</evidence>
<dbReference type="Proteomes" id="UP000250140">
    <property type="component" value="Unassembled WGS sequence"/>
</dbReference>
<feature type="compositionally biased region" description="Basic and acidic residues" evidence="1">
    <location>
        <begin position="276"/>
        <end position="287"/>
    </location>
</feature>
<keyword evidence="3" id="KW-1185">Reference proteome</keyword>
<feature type="compositionally biased region" description="Polar residues" evidence="1">
    <location>
        <begin position="288"/>
        <end position="299"/>
    </location>
</feature>
<organism evidence="2 3">
    <name type="scientific">Glonium stellatum</name>
    <dbReference type="NCBI Taxonomy" id="574774"/>
    <lineage>
        <taxon>Eukaryota</taxon>
        <taxon>Fungi</taxon>
        <taxon>Dikarya</taxon>
        <taxon>Ascomycota</taxon>
        <taxon>Pezizomycotina</taxon>
        <taxon>Dothideomycetes</taxon>
        <taxon>Pleosporomycetidae</taxon>
        <taxon>Gloniales</taxon>
        <taxon>Gloniaceae</taxon>
        <taxon>Glonium</taxon>
    </lineage>
</organism>
<evidence type="ECO:0000313" key="2">
    <source>
        <dbReference type="EMBL" id="OCL08023.1"/>
    </source>
</evidence>
<feature type="region of interest" description="Disordered" evidence="1">
    <location>
        <begin position="160"/>
        <end position="307"/>
    </location>
</feature>
<dbReference type="AlphaFoldDB" id="A0A8E2F167"/>
<feature type="compositionally biased region" description="Basic and acidic residues" evidence="1">
    <location>
        <begin position="163"/>
        <end position="172"/>
    </location>
</feature>
<feature type="compositionally biased region" description="Polar residues" evidence="1">
    <location>
        <begin position="240"/>
        <end position="258"/>
    </location>
</feature>
<dbReference type="OrthoDB" id="3562657at2759"/>
<reference evidence="2 3" key="1">
    <citation type="journal article" date="2016" name="Nat. Commun.">
        <title>Ectomycorrhizal ecology is imprinted in the genome of the dominant symbiotic fungus Cenococcum geophilum.</title>
        <authorList>
            <consortium name="DOE Joint Genome Institute"/>
            <person name="Peter M."/>
            <person name="Kohler A."/>
            <person name="Ohm R.A."/>
            <person name="Kuo A."/>
            <person name="Krutzmann J."/>
            <person name="Morin E."/>
            <person name="Arend M."/>
            <person name="Barry K.W."/>
            <person name="Binder M."/>
            <person name="Choi C."/>
            <person name="Clum A."/>
            <person name="Copeland A."/>
            <person name="Grisel N."/>
            <person name="Haridas S."/>
            <person name="Kipfer T."/>
            <person name="LaButti K."/>
            <person name="Lindquist E."/>
            <person name="Lipzen A."/>
            <person name="Maire R."/>
            <person name="Meier B."/>
            <person name="Mihaltcheva S."/>
            <person name="Molinier V."/>
            <person name="Murat C."/>
            <person name="Poggeler S."/>
            <person name="Quandt C.A."/>
            <person name="Sperisen C."/>
            <person name="Tritt A."/>
            <person name="Tisserant E."/>
            <person name="Crous P.W."/>
            <person name="Henrissat B."/>
            <person name="Nehls U."/>
            <person name="Egli S."/>
            <person name="Spatafora J.W."/>
            <person name="Grigoriev I.V."/>
            <person name="Martin F.M."/>
        </authorList>
    </citation>
    <scope>NUCLEOTIDE SEQUENCE [LARGE SCALE GENOMIC DNA]</scope>
    <source>
        <strain evidence="2 3">CBS 207.34</strain>
    </source>
</reference>
<evidence type="ECO:0000313" key="3">
    <source>
        <dbReference type="Proteomes" id="UP000250140"/>
    </source>
</evidence>
<feature type="compositionally biased region" description="Polar residues" evidence="1">
    <location>
        <begin position="174"/>
        <end position="201"/>
    </location>
</feature>
<feature type="compositionally biased region" description="Acidic residues" evidence="1">
    <location>
        <begin position="99"/>
        <end position="108"/>
    </location>
</feature>
<feature type="compositionally biased region" description="Acidic residues" evidence="1">
    <location>
        <begin position="66"/>
        <end position="91"/>
    </location>
</feature>
<feature type="region of interest" description="Disordered" evidence="1">
    <location>
        <begin position="35"/>
        <end position="145"/>
    </location>
</feature>
<name>A0A8E2F167_9PEZI</name>
<accession>A0A8E2F167</accession>
<feature type="compositionally biased region" description="Basic and acidic residues" evidence="1">
    <location>
        <begin position="227"/>
        <end position="239"/>
    </location>
</feature>
<protein>
    <submittedName>
        <fullName evidence="2">Uncharacterized protein</fullName>
    </submittedName>
</protein>
<gene>
    <name evidence="2" type="ORF">AOQ84DRAFT_389141</name>
</gene>
<feature type="compositionally biased region" description="Polar residues" evidence="1">
    <location>
        <begin position="213"/>
        <end position="224"/>
    </location>
</feature>
<proteinExistence type="predicted"/>
<dbReference type="EMBL" id="KV749730">
    <property type="protein sequence ID" value="OCL08023.1"/>
    <property type="molecule type" value="Genomic_DNA"/>
</dbReference>